<dbReference type="SMART" id="SM00356">
    <property type="entry name" value="ZnF_C3H1"/>
    <property type="match status" value="5"/>
</dbReference>
<evidence type="ECO:0000313" key="9">
    <source>
        <dbReference type="RefSeq" id="XP_030531324.2"/>
    </source>
</evidence>
<dbReference type="Gene3D" id="2.30.30.1190">
    <property type="match status" value="2"/>
</dbReference>
<name>A0A8B8P9J8_9MYRT</name>
<keyword evidence="2 5" id="KW-0863">Zinc-finger</keyword>
<feature type="domain" description="C3H1-type" evidence="7">
    <location>
        <begin position="367"/>
        <end position="395"/>
    </location>
</feature>
<dbReference type="AlphaFoldDB" id="A0A8B8P9J8"/>
<organism evidence="8 9">
    <name type="scientific">Rhodamnia argentea</name>
    <dbReference type="NCBI Taxonomy" id="178133"/>
    <lineage>
        <taxon>Eukaryota</taxon>
        <taxon>Viridiplantae</taxon>
        <taxon>Streptophyta</taxon>
        <taxon>Embryophyta</taxon>
        <taxon>Tracheophyta</taxon>
        <taxon>Spermatophyta</taxon>
        <taxon>Magnoliopsida</taxon>
        <taxon>eudicotyledons</taxon>
        <taxon>Gunneridae</taxon>
        <taxon>Pentapetalae</taxon>
        <taxon>rosids</taxon>
        <taxon>malvids</taxon>
        <taxon>Myrtales</taxon>
        <taxon>Myrtaceae</taxon>
        <taxon>Myrtoideae</taxon>
        <taxon>Myrteae</taxon>
        <taxon>Australasian group</taxon>
        <taxon>Rhodamnia</taxon>
    </lineage>
</organism>
<dbReference type="Gene3D" id="4.10.1000.10">
    <property type="entry name" value="Zinc finger, CCCH-type"/>
    <property type="match status" value="2"/>
</dbReference>
<evidence type="ECO:0000256" key="1">
    <source>
        <dbReference type="ARBA" id="ARBA00022723"/>
    </source>
</evidence>
<dbReference type="InterPro" id="IPR000571">
    <property type="entry name" value="Znf_CCCH"/>
</dbReference>
<dbReference type="PROSITE" id="PS50103">
    <property type="entry name" value="ZF_C3H1"/>
    <property type="match status" value="5"/>
</dbReference>
<keyword evidence="1 5" id="KW-0479">Metal-binding</keyword>
<reference evidence="9" key="1">
    <citation type="submission" date="2025-08" db="UniProtKB">
        <authorList>
            <consortium name="RefSeq"/>
        </authorList>
    </citation>
    <scope>IDENTIFICATION</scope>
    <source>
        <tissue evidence="9">Leaf</tissue>
    </source>
</reference>
<evidence type="ECO:0000256" key="4">
    <source>
        <dbReference type="ARBA" id="ARBA00023125"/>
    </source>
</evidence>
<evidence type="ECO:0000256" key="3">
    <source>
        <dbReference type="ARBA" id="ARBA00022833"/>
    </source>
</evidence>
<dbReference type="GO" id="GO:0008270">
    <property type="term" value="F:zinc ion binding"/>
    <property type="evidence" value="ECO:0007669"/>
    <property type="project" value="UniProtKB-KW"/>
</dbReference>
<sequence>MSSKTLLRWIFNSKAPSEEPTMTDPDDKPDSPPQSSAEPDPPPSDLDRTAENPPVEELERLDVGVSEPSVEEGGGAEKGSSAGGVEDGDGDGKSEGGSDGDKDENGDSQSDDEKKEERRRVNKYPVRPEAEDCSYYIKTGTCKFGSNCKFNHPVRRKNQIAKDKVKEKEEPKERPGQTECKYYLKTGGCKFGKACRYNHSRPKAFVAPFAELNFLGLPIRPGEKECPFYMRTGSCKYAANCRFNHPDPTAGGVDPPSEYGNGGSAPLQSASQFPVASWSSQGALNESTPFVPMMYSPTHGVSAHNAEWNGYQMVIDEYPERPGQPDCSYFLKTGDCKFRSNCKYHHPKDRISKSPPVLLSDKGLPLRPDQNICSYYSRYGICKFGPACKFDHPVHLASSTMTGLDQPSSVGDSATSDGPMMDGTRNSSDAIQQSV</sequence>
<dbReference type="GO" id="GO:0003729">
    <property type="term" value="F:mRNA binding"/>
    <property type="evidence" value="ECO:0007669"/>
    <property type="project" value="UniProtKB-ARBA"/>
</dbReference>
<feature type="compositionally biased region" description="Polar residues" evidence="6">
    <location>
        <begin position="424"/>
        <end position="435"/>
    </location>
</feature>
<keyword evidence="3 5" id="KW-0862">Zinc</keyword>
<evidence type="ECO:0000256" key="5">
    <source>
        <dbReference type="PROSITE-ProRule" id="PRU00723"/>
    </source>
</evidence>
<accession>A0A8B8P9J8</accession>
<dbReference type="GeneID" id="115741513"/>
<feature type="domain" description="C3H1-type" evidence="7">
    <location>
        <begin position="220"/>
        <end position="248"/>
    </location>
</feature>
<feature type="domain" description="C3H1-type" evidence="7">
    <location>
        <begin position="127"/>
        <end position="155"/>
    </location>
</feature>
<evidence type="ECO:0000259" key="7">
    <source>
        <dbReference type="PROSITE" id="PS50103"/>
    </source>
</evidence>
<feature type="region of interest" description="Disordered" evidence="6">
    <location>
        <begin position="1"/>
        <end position="123"/>
    </location>
</feature>
<dbReference type="InterPro" id="IPR036855">
    <property type="entry name" value="Znf_CCCH_sf"/>
</dbReference>
<feature type="zinc finger region" description="C3H1-type" evidence="5">
    <location>
        <begin position="127"/>
        <end position="155"/>
    </location>
</feature>
<feature type="compositionally biased region" description="Polar residues" evidence="6">
    <location>
        <begin position="400"/>
        <end position="416"/>
    </location>
</feature>
<dbReference type="PANTHER" id="PTHR12506">
    <property type="entry name" value="PROTEIN PHOSPHATASE RELATED"/>
    <property type="match status" value="1"/>
</dbReference>
<dbReference type="Pfam" id="PF00642">
    <property type="entry name" value="zf-CCCH"/>
    <property type="match status" value="5"/>
</dbReference>
<proteinExistence type="predicted"/>
<feature type="zinc finger region" description="C3H1-type" evidence="5">
    <location>
        <begin position="174"/>
        <end position="202"/>
    </location>
</feature>
<evidence type="ECO:0000256" key="2">
    <source>
        <dbReference type="ARBA" id="ARBA00022771"/>
    </source>
</evidence>
<protein>
    <submittedName>
        <fullName evidence="9">Zinc finger CCCH domain-containing protein 43 isoform X2</fullName>
    </submittedName>
</protein>
<dbReference type="RefSeq" id="XP_030531324.2">
    <property type="nucleotide sequence ID" value="XM_030675464.2"/>
</dbReference>
<dbReference type="GO" id="GO:0003677">
    <property type="term" value="F:DNA binding"/>
    <property type="evidence" value="ECO:0007669"/>
    <property type="project" value="UniProtKB-KW"/>
</dbReference>
<feature type="region of interest" description="Disordered" evidence="6">
    <location>
        <begin position="400"/>
        <end position="435"/>
    </location>
</feature>
<keyword evidence="4" id="KW-0238">DNA-binding</keyword>
<feature type="domain" description="C3H1-type" evidence="7">
    <location>
        <begin position="174"/>
        <end position="202"/>
    </location>
</feature>
<feature type="zinc finger region" description="C3H1-type" evidence="5">
    <location>
        <begin position="367"/>
        <end position="395"/>
    </location>
</feature>
<dbReference type="PANTHER" id="PTHR12506:SF20">
    <property type="entry name" value="ZINC FINGER CCCH DOMAIN-CONTAINING PROTEIN 67"/>
    <property type="match status" value="1"/>
</dbReference>
<feature type="domain" description="C3H1-type" evidence="7">
    <location>
        <begin position="321"/>
        <end position="349"/>
    </location>
</feature>
<feature type="zinc finger region" description="C3H1-type" evidence="5">
    <location>
        <begin position="220"/>
        <end position="248"/>
    </location>
</feature>
<dbReference type="InterPro" id="IPR050974">
    <property type="entry name" value="Plant_ZF_CCCH"/>
</dbReference>
<evidence type="ECO:0000313" key="8">
    <source>
        <dbReference type="Proteomes" id="UP000827889"/>
    </source>
</evidence>
<feature type="compositionally biased region" description="Basic and acidic residues" evidence="6">
    <location>
        <begin position="90"/>
        <end position="119"/>
    </location>
</feature>
<feature type="zinc finger region" description="C3H1-type" evidence="5">
    <location>
        <begin position="321"/>
        <end position="349"/>
    </location>
</feature>
<evidence type="ECO:0000256" key="6">
    <source>
        <dbReference type="SAM" id="MobiDB-lite"/>
    </source>
</evidence>
<keyword evidence="8" id="KW-1185">Reference proteome</keyword>
<dbReference type="SUPFAM" id="SSF90229">
    <property type="entry name" value="CCCH zinc finger"/>
    <property type="match status" value="5"/>
</dbReference>
<dbReference type="Proteomes" id="UP000827889">
    <property type="component" value="Chromosome 6"/>
</dbReference>
<gene>
    <name evidence="9" type="primary">LOC115741513</name>
</gene>